<evidence type="ECO:0000313" key="2">
    <source>
        <dbReference type="Proteomes" id="UP001234178"/>
    </source>
</evidence>
<reference evidence="1 2" key="1">
    <citation type="journal article" date="2023" name="Nucleic Acids Res.">
        <title>The hologenome of Daphnia magna reveals possible DNA methylation and microbiome-mediated evolution of the host genome.</title>
        <authorList>
            <person name="Chaturvedi A."/>
            <person name="Li X."/>
            <person name="Dhandapani V."/>
            <person name="Marshall H."/>
            <person name="Kissane S."/>
            <person name="Cuenca-Cambronero M."/>
            <person name="Asole G."/>
            <person name="Calvet F."/>
            <person name="Ruiz-Romero M."/>
            <person name="Marangio P."/>
            <person name="Guigo R."/>
            <person name="Rago D."/>
            <person name="Mirbahai L."/>
            <person name="Eastwood N."/>
            <person name="Colbourne J.K."/>
            <person name="Zhou J."/>
            <person name="Mallon E."/>
            <person name="Orsini L."/>
        </authorList>
    </citation>
    <scope>NUCLEOTIDE SEQUENCE [LARGE SCALE GENOMIC DNA]</scope>
    <source>
        <strain evidence="1">LRV0_1</strain>
    </source>
</reference>
<dbReference type="Proteomes" id="UP001234178">
    <property type="component" value="Unassembled WGS sequence"/>
</dbReference>
<protein>
    <submittedName>
        <fullName evidence="1">Uncharacterized protein</fullName>
    </submittedName>
</protein>
<dbReference type="EMBL" id="JAOYFB010000005">
    <property type="protein sequence ID" value="KAK4015377.1"/>
    <property type="molecule type" value="Genomic_DNA"/>
</dbReference>
<evidence type="ECO:0000313" key="1">
    <source>
        <dbReference type="EMBL" id="KAK4015377.1"/>
    </source>
</evidence>
<sequence length="60" mass="6969">MCDSWLNGRASERYAECLRFDSQKSHVTFQCYKISNSKVRVPSPKICEVLFYKGAIGRTY</sequence>
<keyword evidence="2" id="KW-1185">Reference proteome</keyword>
<accession>A0ABQ9ZR22</accession>
<gene>
    <name evidence="1" type="ORF">OUZ56_030357</name>
</gene>
<proteinExistence type="predicted"/>
<name>A0ABQ9ZR22_9CRUS</name>
<comment type="caution">
    <text evidence="1">The sequence shown here is derived from an EMBL/GenBank/DDBJ whole genome shotgun (WGS) entry which is preliminary data.</text>
</comment>
<organism evidence="1 2">
    <name type="scientific">Daphnia magna</name>
    <dbReference type="NCBI Taxonomy" id="35525"/>
    <lineage>
        <taxon>Eukaryota</taxon>
        <taxon>Metazoa</taxon>
        <taxon>Ecdysozoa</taxon>
        <taxon>Arthropoda</taxon>
        <taxon>Crustacea</taxon>
        <taxon>Branchiopoda</taxon>
        <taxon>Diplostraca</taxon>
        <taxon>Cladocera</taxon>
        <taxon>Anomopoda</taxon>
        <taxon>Daphniidae</taxon>
        <taxon>Daphnia</taxon>
    </lineage>
</organism>